<evidence type="ECO:0000313" key="2">
    <source>
        <dbReference type="Proteomes" id="UP000659124"/>
    </source>
</evidence>
<dbReference type="PROSITE" id="PS51318">
    <property type="entry name" value="TAT"/>
    <property type="match status" value="1"/>
</dbReference>
<evidence type="ECO:0008006" key="3">
    <source>
        <dbReference type="Google" id="ProtNLM"/>
    </source>
</evidence>
<keyword evidence="2" id="KW-1185">Reference proteome</keyword>
<gene>
    <name evidence="1" type="ORF">ICL07_09380</name>
</gene>
<name>A0ABR7TM65_9BACT</name>
<dbReference type="RefSeq" id="WP_188087648.1">
    <property type="nucleotide sequence ID" value="NZ_JACVFC010000001.1"/>
</dbReference>
<sequence length="233" mass="25657">MDHTSNGTTNRRDFLGKMLAGATVLSIPSFVALDLQHTQAQESKQMSIGTPEAWVNKIKGKHRMVIDMPRPHEIYPFAWAKVFLLTNQATGTPEKDCCAVVVMRHEAIPYAMKDELWEKYKFGQLFKADDPKTKAPAVRNPFWQPKPGDYNIPGIGNVDIGINELQASGVMFAVCNMAMTVYSAAVAKEMALDPVAVKNEWLAGVLPGIEVVPSGLWAIGRAQEKNCAYCFAG</sequence>
<dbReference type="Proteomes" id="UP000659124">
    <property type="component" value="Unassembled WGS sequence"/>
</dbReference>
<organism evidence="1 2">
    <name type="scientific">Chitinophaga qingshengii</name>
    <dbReference type="NCBI Taxonomy" id="1569794"/>
    <lineage>
        <taxon>Bacteria</taxon>
        <taxon>Pseudomonadati</taxon>
        <taxon>Bacteroidota</taxon>
        <taxon>Chitinophagia</taxon>
        <taxon>Chitinophagales</taxon>
        <taxon>Chitinophagaceae</taxon>
        <taxon>Chitinophaga</taxon>
    </lineage>
</organism>
<proteinExistence type="predicted"/>
<dbReference type="InterPro" id="IPR027396">
    <property type="entry name" value="DsrEFH-like"/>
</dbReference>
<reference evidence="1 2" key="1">
    <citation type="submission" date="2020-09" db="EMBL/GenBank/DDBJ databases">
        <title>Genome sequences of type strains of Chitinophaga qingshengii and Chitinophaga varians.</title>
        <authorList>
            <person name="Kittiwongwattana C."/>
        </authorList>
    </citation>
    <scope>NUCLEOTIDE SEQUENCE [LARGE SCALE GENOMIC DNA]</scope>
    <source>
        <strain evidence="1 2">JCM 30026</strain>
    </source>
</reference>
<dbReference type="Gene3D" id="3.40.1260.10">
    <property type="entry name" value="DsrEFH-like"/>
    <property type="match status" value="1"/>
</dbReference>
<comment type="caution">
    <text evidence="1">The sequence shown here is derived from an EMBL/GenBank/DDBJ whole genome shotgun (WGS) entry which is preliminary data.</text>
</comment>
<evidence type="ECO:0000313" key="1">
    <source>
        <dbReference type="EMBL" id="MBC9930582.1"/>
    </source>
</evidence>
<accession>A0ABR7TM65</accession>
<dbReference type="EMBL" id="JACVFC010000001">
    <property type="protein sequence ID" value="MBC9930582.1"/>
    <property type="molecule type" value="Genomic_DNA"/>
</dbReference>
<protein>
    <recommendedName>
        <fullName evidence="3">Twin-arginine translocation signal domain-containing protein</fullName>
    </recommendedName>
</protein>
<dbReference type="InterPro" id="IPR006311">
    <property type="entry name" value="TAT_signal"/>
</dbReference>